<sequence length="201" mass="22359">MNVFLSLALFAVLAIGAQSAITGFATCDNNMKFYADGVLKASNNDWTVASAVTIPDNTEVVAVYCKDLHVVGGIKVALSNGIKTDKSWKCTTKYVPNWNKPGFDDSAWSVPTVPNFNWGTRPSQLNGKAEWIWTSGWSGQHKDVYCRKELPKTDCQCCEDLKKQISAMDSKLDKLIRTVNMLNRPISPVIKSPREEVLRRV</sequence>
<dbReference type="OMA" id="ECNEERH"/>
<dbReference type="EMBL" id="KB201306">
    <property type="protein sequence ID" value="ESO97219.1"/>
    <property type="molecule type" value="Genomic_DNA"/>
</dbReference>
<keyword evidence="3" id="KW-1185">Reference proteome</keyword>
<evidence type="ECO:0000313" key="2">
    <source>
        <dbReference type="EMBL" id="ESO97219.1"/>
    </source>
</evidence>
<evidence type="ECO:0000256" key="1">
    <source>
        <dbReference type="SAM" id="SignalP"/>
    </source>
</evidence>
<dbReference type="RefSeq" id="XP_009052083.1">
    <property type="nucleotide sequence ID" value="XM_009053835.1"/>
</dbReference>
<accession>V4C6D4</accession>
<evidence type="ECO:0000313" key="3">
    <source>
        <dbReference type="Proteomes" id="UP000030746"/>
    </source>
</evidence>
<name>V4C6D4_LOTGI</name>
<dbReference type="OrthoDB" id="5945683at2759"/>
<dbReference type="Gene3D" id="2.60.120.260">
    <property type="entry name" value="Galactose-binding domain-like"/>
    <property type="match status" value="1"/>
</dbReference>
<proteinExistence type="predicted"/>
<dbReference type="KEGG" id="lgi:LOTGIDRAFT_239159"/>
<dbReference type="Proteomes" id="UP000030746">
    <property type="component" value="Unassembled WGS sequence"/>
</dbReference>
<protein>
    <recommendedName>
        <fullName evidence="4">C-type lectin domain-containing protein</fullName>
    </recommendedName>
</protein>
<dbReference type="AlphaFoldDB" id="V4C6D4"/>
<dbReference type="GeneID" id="20250978"/>
<dbReference type="HOGENOM" id="CLU_1268196_0_0_1"/>
<dbReference type="CTD" id="20250978"/>
<keyword evidence="1" id="KW-0732">Signal</keyword>
<evidence type="ECO:0008006" key="4">
    <source>
        <dbReference type="Google" id="ProtNLM"/>
    </source>
</evidence>
<reference evidence="2 3" key="1">
    <citation type="journal article" date="2013" name="Nature">
        <title>Insights into bilaterian evolution from three spiralian genomes.</title>
        <authorList>
            <person name="Simakov O."/>
            <person name="Marletaz F."/>
            <person name="Cho S.J."/>
            <person name="Edsinger-Gonzales E."/>
            <person name="Havlak P."/>
            <person name="Hellsten U."/>
            <person name="Kuo D.H."/>
            <person name="Larsson T."/>
            <person name="Lv J."/>
            <person name="Arendt D."/>
            <person name="Savage R."/>
            <person name="Osoegawa K."/>
            <person name="de Jong P."/>
            <person name="Grimwood J."/>
            <person name="Chapman J.A."/>
            <person name="Shapiro H."/>
            <person name="Aerts A."/>
            <person name="Otillar R.P."/>
            <person name="Terry A.Y."/>
            <person name="Boore J.L."/>
            <person name="Grigoriev I.V."/>
            <person name="Lindberg D.R."/>
            <person name="Seaver E.C."/>
            <person name="Weisblat D.A."/>
            <person name="Putnam N.H."/>
            <person name="Rokhsar D.S."/>
        </authorList>
    </citation>
    <scope>NUCLEOTIDE SEQUENCE [LARGE SCALE GENOMIC DNA]</scope>
</reference>
<feature type="chain" id="PRO_5004717329" description="C-type lectin domain-containing protein" evidence="1">
    <location>
        <begin position="20"/>
        <end position="201"/>
    </location>
</feature>
<gene>
    <name evidence="2" type="ORF">LOTGIDRAFT_239159</name>
</gene>
<organism evidence="2 3">
    <name type="scientific">Lottia gigantea</name>
    <name type="common">Giant owl limpet</name>
    <dbReference type="NCBI Taxonomy" id="225164"/>
    <lineage>
        <taxon>Eukaryota</taxon>
        <taxon>Metazoa</taxon>
        <taxon>Spiralia</taxon>
        <taxon>Lophotrochozoa</taxon>
        <taxon>Mollusca</taxon>
        <taxon>Gastropoda</taxon>
        <taxon>Patellogastropoda</taxon>
        <taxon>Lottioidea</taxon>
        <taxon>Lottiidae</taxon>
        <taxon>Lottia</taxon>
    </lineage>
</organism>
<feature type="signal peptide" evidence="1">
    <location>
        <begin position="1"/>
        <end position="19"/>
    </location>
</feature>